<proteinExistence type="predicted"/>
<organism evidence="1 2">
    <name type="scientific">Gossypium arboreum</name>
    <name type="common">Tree cotton</name>
    <name type="synonym">Gossypium nanking</name>
    <dbReference type="NCBI Taxonomy" id="29729"/>
    <lineage>
        <taxon>Eukaryota</taxon>
        <taxon>Viridiplantae</taxon>
        <taxon>Streptophyta</taxon>
        <taxon>Embryophyta</taxon>
        <taxon>Tracheophyta</taxon>
        <taxon>Spermatophyta</taxon>
        <taxon>Magnoliopsida</taxon>
        <taxon>eudicotyledons</taxon>
        <taxon>Gunneridae</taxon>
        <taxon>Pentapetalae</taxon>
        <taxon>rosids</taxon>
        <taxon>malvids</taxon>
        <taxon>Malvales</taxon>
        <taxon>Malvaceae</taxon>
        <taxon>Malvoideae</taxon>
        <taxon>Gossypium</taxon>
    </lineage>
</organism>
<reference evidence="1 2" key="1">
    <citation type="submission" date="2023-03" db="EMBL/GenBank/DDBJ databases">
        <title>WGS of Gossypium arboreum.</title>
        <authorList>
            <person name="Yu D."/>
        </authorList>
    </citation>
    <scope>NUCLEOTIDE SEQUENCE [LARGE SCALE GENOMIC DNA]</scope>
    <source>
        <tissue evidence="1">Leaf</tissue>
    </source>
</reference>
<protein>
    <submittedName>
        <fullName evidence="1">Uncharacterized protein</fullName>
    </submittedName>
</protein>
<evidence type="ECO:0000313" key="1">
    <source>
        <dbReference type="EMBL" id="KAK5825669.1"/>
    </source>
</evidence>
<evidence type="ECO:0000313" key="2">
    <source>
        <dbReference type="Proteomes" id="UP001358586"/>
    </source>
</evidence>
<dbReference type="EMBL" id="JARKNE010000006">
    <property type="protein sequence ID" value="KAK5825669.1"/>
    <property type="molecule type" value="Genomic_DNA"/>
</dbReference>
<sequence length="95" mass="10622">MVDFMGDSDELWEMARCEVVNGYGKGGLRYGGWRGDGGARENGRRTRGSEEECFLFLFHGGGRARMLDDGRCWRWKAGCDVSVQLVGVQVPNCKL</sequence>
<dbReference type="Proteomes" id="UP001358586">
    <property type="component" value="Chromosome 6"/>
</dbReference>
<keyword evidence="2" id="KW-1185">Reference proteome</keyword>
<name>A0ABR0PN46_GOSAR</name>
<gene>
    <name evidence="1" type="ORF">PVK06_020527</name>
</gene>
<comment type="caution">
    <text evidence="1">The sequence shown here is derived from an EMBL/GenBank/DDBJ whole genome shotgun (WGS) entry which is preliminary data.</text>
</comment>
<accession>A0ABR0PN46</accession>